<name>A0ABP8J9N2_9MICO</name>
<gene>
    <name evidence="2" type="ORF">GCM10023153_01260</name>
</gene>
<feature type="compositionally biased region" description="Polar residues" evidence="1">
    <location>
        <begin position="107"/>
        <end position="117"/>
    </location>
</feature>
<protein>
    <submittedName>
        <fullName evidence="2">Uncharacterized protein</fullName>
    </submittedName>
</protein>
<proteinExistence type="predicted"/>
<evidence type="ECO:0000313" key="2">
    <source>
        <dbReference type="EMBL" id="GAA4387097.1"/>
    </source>
</evidence>
<sequence length="187" mass="19806">MWTIDARSTGIGPFGGGEDERHIDGGVAADEIHEGLTPGLLKTLTQTDLDVTASESIHRGPAHGSPLRGEGAGPAIDTRRLGPSLEPTFLTRSLSPPPQQVRADPSQGATTPLSQGRRSVGGKAILDRGKHRGGHLTRCPLELGIENTRRIPIERSVTHGAVDPGHPRTPVITSTIDYRSPGIHRLA</sequence>
<evidence type="ECO:0000313" key="3">
    <source>
        <dbReference type="Proteomes" id="UP001500390"/>
    </source>
</evidence>
<dbReference type="RefSeq" id="WP_159899519.1">
    <property type="nucleotide sequence ID" value="NZ_BAABFX010000005.1"/>
</dbReference>
<keyword evidence="3" id="KW-1185">Reference proteome</keyword>
<reference evidence="3" key="1">
    <citation type="journal article" date="2019" name="Int. J. Syst. Evol. Microbiol.">
        <title>The Global Catalogue of Microorganisms (GCM) 10K type strain sequencing project: providing services to taxonomists for standard genome sequencing and annotation.</title>
        <authorList>
            <consortium name="The Broad Institute Genomics Platform"/>
            <consortium name="The Broad Institute Genome Sequencing Center for Infectious Disease"/>
            <person name="Wu L."/>
            <person name="Ma J."/>
        </authorList>
    </citation>
    <scope>NUCLEOTIDE SEQUENCE [LARGE SCALE GENOMIC DNA]</scope>
    <source>
        <strain evidence="3">JCM 17738</strain>
    </source>
</reference>
<feature type="region of interest" description="Disordered" evidence="1">
    <location>
        <begin position="56"/>
        <end position="133"/>
    </location>
</feature>
<organism evidence="2 3">
    <name type="scientific">Ornithinibacter aureus</name>
    <dbReference type="NCBI Taxonomy" id="622664"/>
    <lineage>
        <taxon>Bacteria</taxon>
        <taxon>Bacillati</taxon>
        <taxon>Actinomycetota</taxon>
        <taxon>Actinomycetes</taxon>
        <taxon>Micrococcales</taxon>
        <taxon>Intrasporangiaceae</taxon>
        <taxon>Ornithinibacter</taxon>
    </lineage>
</organism>
<dbReference type="EMBL" id="BAABFX010000005">
    <property type="protein sequence ID" value="GAA4387097.1"/>
    <property type="molecule type" value="Genomic_DNA"/>
</dbReference>
<evidence type="ECO:0000256" key="1">
    <source>
        <dbReference type="SAM" id="MobiDB-lite"/>
    </source>
</evidence>
<accession>A0ABP8J9N2</accession>
<dbReference type="Proteomes" id="UP001500390">
    <property type="component" value="Unassembled WGS sequence"/>
</dbReference>
<comment type="caution">
    <text evidence="2">The sequence shown here is derived from an EMBL/GenBank/DDBJ whole genome shotgun (WGS) entry which is preliminary data.</text>
</comment>